<dbReference type="InterPro" id="IPR002751">
    <property type="entry name" value="CbiM/NikMN"/>
</dbReference>
<keyword evidence="6 7" id="KW-0472">Membrane</keyword>
<sequence>MHIPDGILPLPVTLGGYAVSVSIAWLCIRKIKQREDPREDIPKAALLTAAFFVASLIHIPIPPASVHLVLNGLLGALLGPFAFPAILIGLFFQAVMFGHGGLTTLGVNGIILGLPALAAYAIFHLRKGHSRTAGPRKTAVFGFLAAFTAICLSVLIFSMILFTNMPAHLSAEAERTAITALVLAHIPLALLEGTLTALLAVFLLRASPAILEGV</sequence>
<dbReference type="AlphaFoldDB" id="A0A1G6AHS6"/>
<keyword evidence="3" id="KW-1003">Cell membrane</keyword>
<feature type="transmembrane region" description="Helical" evidence="7">
    <location>
        <begin position="40"/>
        <end position="61"/>
    </location>
</feature>
<dbReference type="RefSeq" id="WP_092116607.1">
    <property type="nucleotide sequence ID" value="NZ_FMXO01000002.1"/>
</dbReference>
<evidence type="ECO:0000256" key="1">
    <source>
        <dbReference type="ARBA" id="ARBA00004651"/>
    </source>
</evidence>
<feature type="transmembrane region" description="Helical" evidence="7">
    <location>
        <begin position="6"/>
        <end position="28"/>
    </location>
</feature>
<gene>
    <name evidence="8" type="ORF">SAMN05660653_00344</name>
</gene>
<dbReference type="PANTHER" id="PTHR34229">
    <property type="entry name" value="METAL TRANSPORT PROTEIN HI_1621-RELATED"/>
    <property type="match status" value="1"/>
</dbReference>
<evidence type="ECO:0000256" key="6">
    <source>
        <dbReference type="ARBA" id="ARBA00023136"/>
    </source>
</evidence>
<feature type="transmembrane region" description="Helical" evidence="7">
    <location>
        <begin position="73"/>
        <end position="92"/>
    </location>
</feature>
<evidence type="ECO:0000256" key="5">
    <source>
        <dbReference type="ARBA" id="ARBA00022989"/>
    </source>
</evidence>
<name>A0A1G6AHS6_9BACT</name>
<evidence type="ECO:0000256" key="4">
    <source>
        <dbReference type="ARBA" id="ARBA00022692"/>
    </source>
</evidence>
<feature type="transmembrane region" description="Helical" evidence="7">
    <location>
        <begin position="104"/>
        <end position="123"/>
    </location>
</feature>
<feature type="transmembrane region" description="Helical" evidence="7">
    <location>
        <begin position="177"/>
        <end position="204"/>
    </location>
</feature>
<keyword evidence="2" id="KW-0813">Transport</keyword>
<comment type="subcellular location">
    <subcellularLocation>
        <location evidence="1">Cell membrane</location>
        <topology evidence="1">Multi-pass membrane protein</topology>
    </subcellularLocation>
</comment>
<dbReference type="NCBIfam" id="NF004906">
    <property type="entry name" value="PRK06265.2-1"/>
    <property type="match status" value="1"/>
</dbReference>
<dbReference type="OrthoDB" id="9792317at2"/>
<proteinExistence type="predicted"/>
<protein>
    <submittedName>
        <fullName evidence="8">Cobalt/nickel transport system permease protein</fullName>
    </submittedName>
</protein>
<dbReference type="Pfam" id="PF01891">
    <property type="entry name" value="CbiM"/>
    <property type="match status" value="1"/>
</dbReference>
<keyword evidence="5 7" id="KW-1133">Transmembrane helix</keyword>
<evidence type="ECO:0000256" key="7">
    <source>
        <dbReference type="SAM" id="Phobius"/>
    </source>
</evidence>
<accession>A0A1G6AHS6</accession>
<dbReference type="STRING" id="617002.SAMN05660653_00344"/>
<dbReference type="GO" id="GO:0000041">
    <property type="term" value="P:transition metal ion transport"/>
    <property type="evidence" value="ECO:0007669"/>
    <property type="project" value="InterPro"/>
</dbReference>
<organism evidence="8 9">
    <name type="scientific">Desulfonatronum thiosulfatophilum</name>
    <dbReference type="NCBI Taxonomy" id="617002"/>
    <lineage>
        <taxon>Bacteria</taxon>
        <taxon>Pseudomonadati</taxon>
        <taxon>Thermodesulfobacteriota</taxon>
        <taxon>Desulfovibrionia</taxon>
        <taxon>Desulfovibrionales</taxon>
        <taxon>Desulfonatronaceae</taxon>
        <taxon>Desulfonatronum</taxon>
    </lineage>
</organism>
<dbReference type="Gene3D" id="1.10.1760.20">
    <property type="match status" value="1"/>
</dbReference>
<keyword evidence="9" id="KW-1185">Reference proteome</keyword>
<keyword evidence="4 7" id="KW-0812">Transmembrane</keyword>
<dbReference type="PANTHER" id="PTHR34229:SF1">
    <property type="entry name" value="METAL TRANSPORT PROTEIN HI_1621-RELATED"/>
    <property type="match status" value="1"/>
</dbReference>
<dbReference type="GO" id="GO:0005886">
    <property type="term" value="C:plasma membrane"/>
    <property type="evidence" value="ECO:0007669"/>
    <property type="project" value="UniProtKB-SubCell"/>
</dbReference>
<evidence type="ECO:0000256" key="3">
    <source>
        <dbReference type="ARBA" id="ARBA00022475"/>
    </source>
</evidence>
<evidence type="ECO:0000256" key="2">
    <source>
        <dbReference type="ARBA" id="ARBA00022448"/>
    </source>
</evidence>
<dbReference type="EMBL" id="FMXO01000002">
    <property type="protein sequence ID" value="SDB07889.1"/>
    <property type="molecule type" value="Genomic_DNA"/>
</dbReference>
<evidence type="ECO:0000313" key="9">
    <source>
        <dbReference type="Proteomes" id="UP000198771"/>
    </source>
</evidence>
<dbReference type="Proteomes" id="UP000198771">
    <property type="component" value="Unassembled WGS sequence"/>
</dbReference>
<reference evidence="8 9" key="1">
    <citation type="submission" date="2016-10" db="EMBL/GenBank/DDBJ databases">
        <authorList>
            <person name="de Groot N.N."/>
        </authorList>
    </citation>
    <scope>NUCLEOTIDE SEQUENCE [LARGE SCALE GENOMIC DNA]</scope>
    <source>
        <strain evidence="8 9">ASO4-2</strain>
    </source>
</reference>
<evidence type="ECO:0000313" key="8">
    <source>
        <dbReference type="EMBL" id="SDB07889.1"/>
    </source>
</evidence>
<feature type="transmembrane region" description="Helical" evidence="7">
    <location>
        <begin position="143"/>
        <end position="165"/>
    </location>
</feature>